<dbReference type="AlphaFoldDB" id="A0A100W7L2"/>
<organism evidence="1 2">
    <name type="scientific">Mycolicibacterium canariasense</name>
    <name type="common">Mycobacterium canariasense</name>
    <dbReference type="NCBI Taxonomy" id="228230"/>
    <lineage>
        <taxon>Bacteria</taxon>
        <taxon>Bacillati</taxon>
        <taxon>Actinomycetota</taxon>
        <taxon>Actinomycetes</taxon>
        <taxon>Mycobacteriales</taxon>
        <taxon>Mycobacteriaceae</taxon>
        <taxon>Mycolicibacterium</taxon>
    </lineage>
</organism>
<keyword evidence="2" id="KW-1185">Reference proteome</keyword>
<gene>
    <name evidence="1" type="ORF">RMCC_0142</name>
</gene>
<protein>
    <submittedName>
        <fullName evidence="1">Uncharacterized protein</fullName>
    </submittedName>
</protein>
<evidence type="ECO:0000313" key="1">
    <source>
        <dbReference type="EMBL" id="GAS93176.1"/>
    </source>
</evidence>
<accession>A0A100W7L2</accession>
<dbReference type="EMBL" id="BCSY01000007">
    <property type="protein sequence ID" value="GAS93176.1"/>
    <property type="molecule type" value="Genomic_DNA"/>
</dbReference>
<name>A0A100W7L2_MYCCR</name>
<reference evidence="2" key="1">
    <citation type="journal article" date="2016" name="Genome Announc.">
        <title>Draft Genome Sequences of Five Rapidly Growing Mycobacterium Species, M. thermoresistibile, M. fortuitum subsp. acetamidolyticum, M. canariasense, M. brisbanense, and M. novocastrense.</title>
        <authorList>
            <person name="Katahira K."/>
            <person name="Ogura Y."/>
            <person name="Gotoh Y."/>
            <person name="Hayashi T."/>
        </authorList>
    </citation>
    <scope>NUCLEOTIDE SEQUENCE [LARGE SCALE GENOMIC DNA]</scope>
    <source>
        <strain evidence="2">JCM15298</strain>
    </source>
</reference>
<proteinExistence type="predicted"/>
<sequence>MCALALTAAALCPHPIALVPGLSADPDGRWASLRTACLDAAALLGIPVIGGPQAPGPDAAQLVVIVGGDHVTRSFDPSRAYSSLLGAGVWWTSGWGQAAEDPQPLPLSLSLGYWLLTASRPGNAGMITCDIAIEAVNFDAAPQECITLGADLAARAERVAFIVMGEGIACVPPARRTADLMQSDNAFRSDLERADTDSLRQQGYTTMTGRAPWQVLAGAAGAAVFDTRTHESKPHNAPVISWRRR</sequence>
<evidence type="ECO:0000313" key="2">
    <source>
        <dbReference type="Proteomes" id="UP000069443"/>
    </source>
</evidence>
<dbReference type="Gene3D" id="3.40.830.10">
    <property type="entry name" value="LigB-like"/>
    <property type="match status" value="1"/>
</dbReference>
<comment type="caution">
    <text evidence="1">The sequence shown here is derived from an EMBL/GenBank/DDBJ whole genome shotgun (WGS) entry which is preliminary data.</text>
</comment>
<dbReference type="Proteomes" id="UP000069443">
    <property type="component" value="Unassembled WGS sequence"/>
</dbReference>
<reference evidence="2" key="2">
    <citation type="submission" date="2016-02" db="EMBL/GenBank/DDBJ databases">
        <title>Draft genome sequence of five rapidly growing Mycobacterium species.</title>
        <authorList>
            <person name="Katahira K."/>
            <person name="Gotou Y."/>
            <person name="Iida K."/>
            <person name="Ogura Y."/>
            <person name="Hayashi T."/>
        </authorList>
    </citation>
    <scope>NUCLEOTIDE SEQUENCE [LARGE SCALE GENOMIC DNA]</scope>
    <source>
        <strain evidence="2">JCM15298</strain>
    </source>
</reference>
<dbReference type="STRING" id="228230.RMCC_0142"/>